<protein>
    <submittedName>
        <fullName evidence="1">Uncharacterized protein</fullName>
    </submittedName>
</protein>
<keyword evidence="2" id="KW-1185">Reference proteome</keyword>
<reference evidence="1 2" key="1">
    <citation type="journal article" date="2010" name="Stand. Genomic Sci.">
        <title>Complete genome sequence of Ilyobacter polytropus type strain (CuHbu1).</title>
        <authorList>
            <person name="Sikorski J."/>
            <person name="Chertkov O."/>
            <person name="Lapidus A."/>
            <person name="Nolan M."/>
            <person name="Lucas S."/>
            <person name="Del Rio T.G."/>
            <person name="Tice H."/>
            <person name="Cheng J.F."/>
            <person name="Tapia R."/>
            <person name="Han C."/>
            <person name="Goodwin L."/>
            <person name="Pitluck S."/>
            <person name="Liolios K."/>
            <person name="Ivanova N."/>
            <person name="Mavromatis K."/>
            <person name="Mikhailova N."/>
            <person name="Pati A."/>
            <person name="Chen A."/>
            <person name="Palaniappan K."/>
            <person name="Land M."/>
            <person name="Hauser L."/>
            <person name="Chang Y.J."/>
            <person name="Jeffries C.D."/>
            <person name="Brambilla E."/>
            <person name="Yasawong M."/>
            <person name="Rohde M."/>
            <person name="Pukall R."/>
            <person name="Spring S."/>
            <person name="Goker M."/>
            <person name="Woyke T."/>
            <person name="Bristow J."/>
            <person name="Eisen J.A."/>
            <person name="Markowitz V."/>
            <person name="Hugenholtz P."/>
            <person name="Kyrpides N.C."/>
            <person name="Klenk H.P."/>
        </authorList>
    </citation>
    <scope>NUCLEOTIDE SEQUENCE [LARGE SCALE GENOMIC DNA]</scope>
    <source>
        <strain evidence="2">ATCC 51220 / DSM 2926 / LMG 16218 / CuHBu1</strain>
        <plasmid evidence="2">pILYOP01</plasmid>
    </source>
</reference>
<dbReference type="EMBL" id="CP002282">
    <property type="protein sequence ID" value="ADO84388.1"/>
    <property type="molecule type" value="Genomic_DNA"/>
</dbReference>
<keyword evidence="1" id="KW-0614">Plasmid</keyword>
<name>E3HCC8_ILYPC</name>
<dbReference type="HOGENOM" id="CLU_2069925_0_0_0"/>
<evidence type="ECO:0000313" key="1">
    <source>
        <dbReference type="EMBL" id="ADO84388.1"/>
    </source>
</evidence>
<evidence type="ECO:0000313" key="2">
    <source>
        <dbReference type="Proteomes" id="UP000006875"/>
    </source>
</evidence>
<dbReference type="KEGG" id="ipo:Ilyop_2631"/>
<dbReference type="AlphaFoldDB" id="E3HCC8"/>
<dbReference type="RefSeq" id="WP_013389046.1">
    <property type="nucleotide sequence ID" value="NC_014633.1"/>
</dbReference>
<dbReference type="OrthoDB" id="9919589at2"/>
<geneLocation type="plasmid" evidence="1 2">
    <name>pILYOP01</name>
</geneLocation>
<proteinExistence type="predicted"/>
<sequence length="118" mass="13472">MHEKDKYSSDNNSHSSDKVKLLEKRTSISAGDFPKLVTAKWPLGKVVLFKDSIFLNALVEKYNLSYTEIDYIEIKSLQVIIYHHNLDVPKDLTIDGLIIPGVIKKAIEKFKLPVKIKC</sequence>
<organism evidence="1 2">
    <name type="scientific">Ilyobacter polytropus (strain ATCC 51220 / DSM 2926 / LMG 16218 / CuHBu1)</name>
    <dbReference type="NCBI Taxonomy" id="572544"/>
    <lineage>
        <taxon>Bacteria</taxon>
        <taxon>Fusobacteriati</taxon>
        <taxon>Fusobacteriota</taxon>
        <taxon>Fusobacteriia</taxon>
        <taxon>Fusobacteriales</taxon>
        <taxon>Fusobacteriaceae</taxon>
        <taxon>Ilyobacter</taxon>
    </lineage>
</organism>
<gene>
    <name evidence="1" type="ordered locus">Ilyop_2631</name>
</gene>
<dbReference type="Proteomes" id="UP000006875">
    <property type="component" value="Plasmid pILYOP01"/>
</dbReference>
<accession>E3HCC8</accession>